<dbReference type="EMBL" id="CAJVCH010028910">
    <property type="protein sequence ID" value="CAG7705394.1"/>
    <property type="molecule type" value="Genomic_DNA"/>
</dbReference>
<gene>
    <name evidence="15" type="ORF">AFUS01_LOCUS4620</name>
</gene>
<dbReference type="GO" id="GO:0006633">
    <property type="term" value="P:fatty acid biosynthetic process"/>
    <property type="evidence" value="ECO:0007669"/>
    <property type="project" value="UniProtKB-KW"/>
</dbReference>
<dbReference type="GO" id="GO:0004312">
    <property type="term" value="F:fatty acid synthase activity"/>
    <property type="evidence" value="ECO:0007669"/>
    <property type="project" value="UniProtKB-EC"/>
</dbReference>
<evidence type="ECO:0000256" key="1">
    <source>
        <dbReference type="ARBA" id="ARBA00012873"/>
    </source>
</evidence>
<sequence length="223" mass="24204">MVGDAQERYNVEEFDVPSRLAVLQNLDKFDADFFTLHAKQAGALDPRIRMILEVSYEAIVDAGLNPSEIHGSNAACSSSFVALQQALLSIRAGICDAAIVASVNTLHDPMGSHCFHQLKMTSPDGKCKSFDASADGYVRAEALAAIYICKKQVAKRTYGTLVHAAINSDGYKEQGITFTSEICQEKVIRRVYSDIGLDPLEVDYIEAHGTGTKVGDPQEMTAV</sequence>
<comment type="caution">
    <text evidence="15">The sequence shown here is derived from an EMBL/GenBank/DDBJ whole genome shotgun (WGS) entry which is preliminary data.</text>
</comment>
<dbReference type="Pfam" id="PF02801">
    <property type="entry name" value="Ketoacyl-synt_C"/>
    <property type="match status" value="1"/>
</dbReference>
<evidence type="ECO:0000256" key="12">
    <source>
        <dbReference type="ARBA" id="ARBA00023268"/>
    </source>
</evidence>
<dbReference type="GO" id="GO:0016491">
    <property type="term" value="F:oxidoreductase activity"/>
    <property type="evidence" value="ECO:0007669"/>
    <property type="project" value="UniProtKB-KW"/>
</dbReference>
<evidence type="ECO:0000313" key="15">
    <source>
        <dbReference type="EMBL" id="CAG7705394.1"/>
    </source>
</evidence>
<evidence type="ECO:0000256" key="9">
    <source>
        <dbReference type="ARBA" id="ARBA00023027"/>
    </source>
</evidence>
<dbReference type="CDD" id="cd00833">
    <property type="entry name" value="PKS"/>
    <property type="match status" value="1"/>
</dbReference>
<dbReference type="InterPro" id="IPR050091">
    <property type="entry name" value="PKS_NRPS_Biosynth_Enz"/>
</dbReference>
<evidence type="ECO:0000313" key="16">
    <source>
        <dbReference type="Proteomes" id="UP000708208"/>
    </source>
</evidence>
<name>A0A8J2JE95_9HEXA</name>
<evidence type="ECO:0000256" key="5">
    <source>
        <dbReference type="ARBA" id="ARBA00022801"/>
    </source>
</evidence>
<dbReference type="InterPro" id="IPR014031">
    <property type="entry name" value="Ketoacyl_synth_C"/>
</dbReference>
<evidence type="ECO:0000259" key="14">
    <source>
        <dbReference type="PROSITE" id="PS52004"/>
    </source>
</evidence>
<evidence type="ECO:0000256" key="11">
    <source>
        <dbReference type="ARBA" id="ARBA00023160"/>
    </source>
</evidence>
<evidence type="ECO:0000256" key="8">
    <source>
        <dbReference type="ARBA" id="ARBA00023002"/>
    </source>
</evidence>
<keyword evidence="10" id="KW-0443">Lipid metabolism</keyword>
<keyword evidence="9" id="KW-0520">NAD</keyword>
<keyword evidence="7" id="KW-0521">NADP</keyword>
<keyword evidence="3" id="KW-0596">Phosphopantetheine</keyword>
<evidence type="ECO:0000256" key="2">
    <source>
        <dbReference type="ARBA" id="ARBA00018769"/>
    </source>
</evidence>
<dbReference type="AlphaFoldDB" id="A0A8J2JE95"/>
<evidence type="ECO:0000256" key="13">
    <source>
        <dbReference type="ARBA" id="ARBA00044883"/>
    </source>
</evidence>
<dbReference type="Pfam" id="PF00109">
    <property type="entry name" value="ketoacyl-synt"/>
    <property type="match status" value="1"/>
</dbReference>
<dbReference type="EC" id="2.3.1.85" evidence="1"/>
<keyword evidence="12" id="KW-0511">Multifunctional enzyme</keyword>
<dbReference type="OrthoDB" id="329835at2759"/>
<evidence type="ECO:0000256" key="10">
    <source>
        <dbReference type="ARBA" id="ARBA00023098"/>
    </source>
</evidence>
<dbReference type="InterPro" id="IPR014030">
    <property type="entry name" value="Ketoacyl_synth_N"/>
</dbReference>
<feature type="non-terminal residue" evidence="15">
    <location>
        <position position="1"/>
    </location>
</feature>
<dbReference type="SMART" id="SM00825">
    <property type="entry name" value="PKS_KS"/>
    <property type="match status" value="1"/>
</dbReference>
<dbReference type="InterPro" id="IPR020841">
    <property type="entry name" value="PKS_Beta-ketoAc_synthase_dom"/>
</dbReference>
<keyword evidence="16" id="KW-1185">Reference proteome</keyword>
<keyword evidence="6" id="KW-0276">Fatty acid metabolism</keyword>
<dbReference type="PANTHER" id="PTHR43775:SF7">
    <property type="entry name" value="FATTY ACID SYNTHASE"/>
    <property type="match status" value="1"/>
</dbReference>
<keyword evidence="5" id="KW-0378">Hydrolase</keyword>
<keyword evidence="8" id="KW-0560">Oxidoreductase</keyword>
<evidence type="ECO:0000256" key="4">
    <source>
        <dbReference type="ARBA" id="ARBA00022516"/>
    </source>
</evidence>
<accession>A0A8J2JE95</accession>
<reference evidence="15" key="1">
    <citation type="submission" date="2021-06" db="EMBL/GenBank/DDBJ databases">
        <authorList>
            <person name="Hodson N. C."/>
            <person name="Mongue J. A."/>
            <person name="Jaron S. K."/>
        </authorList>
    </citation>
    <scope>NUCLEOTIDE SEQUENCE</scope>
</reference>
<proteinExistence type="predicted"/>
<feature type="domain" description="Ketosynthase family 3 (KS3)" evidence="14">
    <location>
        <begin position="1"/>
        <end position="223"/>
    </location>
</feature>
<keyword evidence="11" id="KW-0275">Fatty acid biosynthesis</keyword>
<organism evidence="15 16">
    <name type="scientific">Allacma fusca</name>
    <dbReference type="NCBI Taxonomy" id="39272"/>
    <lineage>
        <taxon>Eukaryota</taxon>
        <taxon>Metazoa</taxon>
        <taxon>Ecdysozoa</taxon>
        <taxon>Arthropoda</taxon>
        <taxon>Hexapoda</taxon>
        <taxon>Collembola</taxon>
        <taxon>Symphypleona</taxon>
        <taxon>Sminthuridae</taxon>
        <taxon>Allacma</taxon>
    </lineage>
</organism>
<evidence type="ECO:0000256" key="7">
    <source>
        <dbReference type="ARBA" id="ARBA00022857"/>
    </source>
</evidence>
<dbReference type="Proteomes" id="UP000708208">
    <property type="component" value="Unassembled WGS sequence"/>
</dbReference>
<comment type="catalytic activity">
    <reaction evidence="13">
        <text>acetyl-CoA + n malonyl-CoA + 2n NADPH + 2n H(+) = a long-chain fatty acid + (n+1) CoA + n CO2 + 2n NADP(+).</text>
        <dbReference type="EC" id="2.3.1.85"/>
    </reaction>
</comment>
<evidence type="ECO:0000256" key="6">
    <source>
        <dbReference type="ARBA" id="ARBA00022832"/>
    </source>
</evidence>
<dbReference type="PANTHER" id="PTHR43775">
    <property type="entry name" value="FATTY ACID SYNTHASE"/>
    <property type="match status" value="1"/>
</dbReference>
<protein>
    <recommendedName>
        <fullName evidence="2">Fatty acid synthase</fullName>
        <ecNumber evidence="1">2.3.1.85</ecNumber>
    </recommendedName>
</protein>
<keyword evidence="4" id="KW-0444">Lipid biosynthesis</keyword>
<dbReference type="GO" id="GO:0016787">
    <property type="term" value="F:hydrolase activity"/>
    <property type="evidence" value="ECO:0007669"/>
    <property type="project" value="UniProtKB-KW"/>
</dbReference>
<evidence type="ECO:0000256" key="3">
    <source>
        <dbReference type="ARBA" id="ARBA00022450"/>
    </source>
</evidence>
<dbReference type="PROSITE" id="PS52004">
    <property type="entry name" value="KS3_2"/>
    <property type="match status" value="1"/>
</dbReference>